<evidence type="ECO:0000313" key="3">
    <source>
        <dbReference type="Proteomes" id="UP000187609"/>
    </source>
</evidence>
<feature type="compositionally biased region" description="Low complexity" evidence="1">
    <location>
        <begin position="112"/>
        <end position="125"/>
    </location>
</feature>
<feature type="non-terminal residue" evidence="2">
    <location>
        <position position="1"/>
    </location>
</feature>
<feature type="region of interest" description="Disordered" evidence="1">
    <location>
        <begin position="110"/>
        <end position="134"/>
    </location>
</feature>
<evidence type="ECO:0008006" key="4">
    <source>
        <dbReference type="Google" id="ProtNLM"/>
    </source>
</evidence>
<comment type="caution">
    <text evidence="2">The sequence shown here is derived from an EMBL/GenBank/DDBJ whole genome shotgun (WGS) entry which is preliminary data.</text>
</comment>
<sequence length="334" mass="37900">PIILNFTPPPLDHTPTSWLEVPLQGQGTCYNFQLRNQPITLIIQNPTHLARVTILETLNKGLATFGTQLWQSMILQSSFNPLQPNNNAPSVHNLMQQIFNLIPFFPDPATTPQFSPQQDPSSSAPEKQQSPPLGNISREITKALEKLKGQEANKEVANQSSYCPLRTNSLWLEAVRAVEFSMDYNDTLIYSAPKHLPENSAHIFFDCPNAESFWQQLTSQSTTITQSQPPTFTSRSLSNTWSTLRRKPFNNIHSWEDLFPFSFWQLWIIRNNNLFNKKKDSIPTYVVLAKVTEDITISVNQTPTKEKTIWVKWVPPLIGHYNLNNDGASLGNLG</sequence>
<reference evidence="2" key="1">
    <citation type="submission" date="2016-11" db="EMBL/GenBank/DDBJ databases">
        <title>The genome of Nicotiana attenuata.</title>
        <authorList>
            <person name="Xu S."/>
            <person name="Brockmoeller T."/>
            <person name="Gaquerel E."/>
            <person name="Navarro A."/>
            <person name="Kuhl H."/>
            <person name="Gase K."/>
            <person name="Ling Z."/>
            <person name="Zhou W."/>
            <person name="Kreitzer C."/>
            <person name="Stanke M."/>
            <person name="Tang H."/>
            <person name="Lyons E."/>
            <person name="Pandey P."/>
            <person name="Pandey S.P."/>
            <person name="Timmermann B."/>
            <person name="Baldwin I.T."/>
        </authorList>
    </citation>
    <scope>NUCLEOTIDE SEQUENCE [LARGE SCALE GENOMIC DNA]</scope>
    <source>
        <strain evidence="2">UT</strain>
    </source>
</reference>
<dbReference type="EMBL" id="MJEQ01000460">
    <property type="protein sequence ID" value="OIT36184.1"/>
    <property type="molecule type" value="Genomic_DNA"/>
</dbReference>
<name>A0A314L5H3_NICAT</name>
<dbReference type="Gramene" id="OIT36184">
    <property type="protein sequence ID" value="OIT36184"/>
    <property type="gene ID" value="A4A49_65983"/>
</dbReference>
<gene>
    <name evidence="2" type="ORF">A4A49_65983</name>
</gene>
<evidence type="ECO:0000256" key="1">
    <source>
        <dbReference type="SAM" id="MobiDB-lite"/>
    </source>
</evidence>
<keyword evidence="3" id="KW-1185">Reference proteome</keyword>
<protein>
    <recommendedName>
        <fullName evidence="4">Reverse transcriptase zinc-binding domain-containing protein</fullName>
    </recommendedName>
</protein>
<dbReference type="AlphaFoldDB" id="A0A314L5H3"/>
<evidence type="ECO:0000313" key="2">
    <source>
        <dbReference type="EMBL" id="OIT36184.1"/>
    </source>
</evidence>
<accession>A0A314L5H3</accession>
<organism evidence="2 3">
    <name type="scientific">Nicotiana attenuata</name>
    <name type="common">Coyote tobacco</name>
    <dbReference type="NCBI Taxonomy" id="49451"/>
    <lineage>
        <taxon>Eukaryota</taxon>
        <taxon>Viridiplantae</taxon>
        <taxon>Streptophyta</taxon>
        <taxon>Embryophyta</taxon>
        <taxon>Tracheophyta</taxon>
        <taxon>Spermatophyta</taxon>
        <taxon>Magnoliopsida</taxon>
        <taxon>eudicotyledons</taxon>
        <taxon>Gunneridae</taxon>
        <taxon>Pentapetalae</taxon>
        <taxon>asterids</taxon>
        <taxon>lamiids</taxon>
        <taxon>Solanales</taxon>
        <taxon>Solanaceae</taxon>
        <taxon>Nicotianoideae</taxon>
        <taxon>Nicotianeae</taxon>
        <taxon>Nicotiana</taxon>
    </lineage>
</organism>
<dbReference type="Proteomes" id="UP000187609">
    <property type="component" value="Unassembled WGS sequence"/>
</dbReference>
<proteinExistence type="predicted"/>
<feature type="non-terminal residue" evidence="2">
    <location>
        <position position="334"/>
    </location>
</feature>